<keyword evidence="3" id="KW-1185">Reference proteome</keyword>
<reference evidence="3" key="2">
    <citation type="submission" date="2015-01" db="EMBL/GenBank/DDBJ databases">
        <title>Evolutionary Origins and Diversification of the Mycorrhizal Mutualists.</title>
        <authorList>
            <consortium name="DOE Joint Genome Institute"/>
            <consortium name="Mycorrhizal Genomics Consortium"/>
            <person name="Kohler A."/>
            <person name="Kuo A."/>
            <person name="Nagy L.G."/>
            <person name="Floudas D."/>
            <person name="Copeland A."/>
            <person name="Barry K.W."/>
            <person name="Cichocki N."/>
            <person name="Veneault-Fourrey C."/>
            <person name="LaButti K."/>
            <person name="Lindquist E.A."/>
            <person name="Lipzen A."/>
            <person name="Lundell T."/>
            <person name="Morin E."/>
            <person name="Murat C."/>
            <person name="Riley R."/>
            <person name="Ohm R."/>
            <person name="Sun H."/>
            <person name="Tunlid A."/>
            <person name="Henrissat B."/>
            <person name="Grigoriev I.V."/>
            <person name="Hibbett D.S."/>
            <person name="Martin F."/>
        </authorList>
    </citation>
    <scope>NUCLEOTIDE SEQUENCE [LARGE SCALE GENOMIC DNA]</scope>
    <source>
        <strain evidence="3">MAFF 305830</strain>
    </source>
</reference>
<feature type="region of interest" description="Disordered" evidence="1">
    <location>
        <begin position="27"/>
        <end position="48"/>
    </location>
</feature>
<name>A0A0C3B085_SERVB</name>
<organism evidence="2 3">
    <name type="scientific">Serendipita vermifera MAFF 305830</name>
    <dbReference type="NCBI Taxonomy" id="933852"/>
    <lineage>
        <taxon>Eukaryota</taxon>
        <taxon>Fungi</taxon>
        <taxon>Dikarya</taxon>
        <taxon>Basidiomycota</taxon>
        <taxon>Agaricomycotina</taxon>
        <taxon>Agaricomycetes</taxon>
        <taxon>Sebacinales</taxon>
        <taxon>Serendipitaceae</taxon>
        <taxon>Serendipita</taxon>
    </lineage>
</organism>
<evidence type="ECO:0008006" key="4">
    <source>
        <dbReference type="Google" id="ProtNLM"/>
    </source>
</evidence>
<dbReference type="Proteomes" id="UP000054097">
    <property type="component" value="Unassembled WGS sequence"/>
</dbReference>
<feature type="compositionally biased region" description="Basic and acidic residues" evidence="1">
    <location>
        <begin position="148"/>
        <end position="172"/>
    </location>
</feature>
<proteinExistence type="predicted"/>
<protein>
    <recommendedName>
        <fullName evidence="4">Glutamyl-tRNA(Gln) amidotransferase subunit F, mitochondrial</fullName>
    </recommendedName>
</protein>
<reference evidence="2 3" key="1">
    <citation type="submission" date="2014-04" db="EMBL/GenBank/DDBJ databases">
        <authorList>
            <consortium name="DOE Joint Genome Institute"/>
            <person name="Kuo A."/>
            <person name="Zuccaro A."/>
            <person name="Kohler A."/>
            <person name="Nagy L.G."/>
            <person name="Floudas D."/>
            <person name="Copeland A."/>
            <person name="Barry K.W."/>
            <person name="Cichocki N."/>
            <person name="Veneault-Fourrey C."/>
            <person name="LaButti K."/>
            <person name="Lindquist E.A."/>
            <person name="Lipzen A."/>
            <person name="Lundell T."/>
            <person name="Morin E."/>
            <person name="Murat C."/>
            <person name="Sun H."/>
            <person name="Tunlid A."/>
            <person name="Henrissat B."/>
            <person name="Grigoriev I.V."/>
            <person name="Hibbett D.S."/>
            <person name="Martin F."/>
            <person name="Nordberg H.P."/>
            <person name="Cantor M.N."/>
            <person name="Hua S.X."/>
        </authorList>
    </citation>
    <scope>NUCLEOTIDE SEQUENCE [LARGE SCALE GENOMIC DNA]</scope>
    <source>
        <strain evidence="2 3">MAFF 305830</strain>
    </source>
</reference>
<gene>
    <name evidence="2" type="ORF">M408DRAFT_331142</name>
</gene>
<evidence type="ECO:0000313" key="2">
    <source>
        <dbReference type="EMBL" id="KIM25614.1"/>
    </source>
</evidence>
<feature type="compositionally biased region" description="Basic residues" evidence="1">
    <location>
        <begin position="35"/>
        <end position="47"/>
    </location>
</feature>
<dbReference type="HOGENOM" id="CLU_108161_0_0_1"/>
<accession>A0A0C3B085</accession>
<dbReference type="OrthoDB" id="5522061at2759"/>
<feature type="region of interest" description="Disordered" evidence="1">
    <location>
        <begin position="148"/>
        <end position="175"/>
    </location>
</feature>
<dbReference type="EMBL" id="KN824313">
    <property type="protein sequence ID" value="KIM25614.1"/>
    <property type="molecule type" value="Genomic_DNA"/>
</dbReference>
<sequence>MNRFSHAISQRIKSSSNGIAARIVLAKPQQSSGSRHVHNTHQSRKEHKAVEVDEFGIPTQPTWSVKSFLASYPSPAIDDETLDKLHRLSALKAPEKGSEEREVLRGEMEQLVRLVGAVRVADIPTDEGDGFMDGRIYPLSQKIDFAHKPKPKDAGELVDSGEKLPSGRELLRHSQTANETVYVLPDLSKR</sequence>
<evidence type="ECO:0000313" key="3">
    <source>
        <dbReference type="Proteomes" id="UP000054097"/>
    </source>
</evidence>
<dbReference type="AlphaFoldDB" id="A0A0C3B085"/>
<evidence type="ECO:0000256" key="1">
    <source>
        <dbReference type="SAM" id="MobiDB-lite"/>
    </source>
</evidence>